<dbReference type="AlphaFoldDB" id="A0A1E3XBT6"/>
<comment type="caution">
    <text evidence="1">The sequence shown here is derived from an EMBL/GenBank/DDBJ whole genome shotgun (WGS) entry which is preliminary data.</text>
</comment>
<name>A0A1E3XBT6_9BACT</name>
<dbReference type="EMBL" id="MAYW01000038">
    <property type="protein sequence ID" value="ODS33068.1"/>
    <property type="molecule type" value="Genomic_DNA"/>
</dbReference>
<gene>
    <name evidence="1" type="ORF">SCARUB_01767</name>
</gene>
<sequence length="83" mass="9296">MTENEIGKVVAGLYSLHEEHLSACGHAQAGKGKNYYFLFYFFKFRFLSDLCACPVGRNDCTGGLCVRTSFFLSPTYPSGRRGR</sequence>
<dbReference type="PATRIC" id="fig|1872076.5.peg.2070"/>
<accession>A0A1E3XBT6</accession>
<proteinExistence type="predicted"/>
<dbReference type="Proteomes" id="UP000094056">
    <property type="component" value="Unassembled WGS sequence"/>
</dbReference>
<reference evidence="1 2" key="1">
    <citation type="submission" date="2016-07" db="EMBL/GenBank/DDBJ databases">
        <title>Draft genome of Scalindua rubra, obtained from a brine-seawater interface in the Red Sea, sheds light on salt adaptation in anammox bacteria.</title>
        <authorList>
            <person name="Speth D.R."/>
            <person name="Lagkouvardos I."/>
            <person name="Wang Y."/>
            <person name="Qian P.-Y."/>
            <person name="Dutilh B.E."/>
            <person name="Jetten M.S."/>
        </authorList>
    </citation>
    <scope>NUCLEOTIDE SEQUENCE [LARGE SCALE GENOMIC DNA]</scope>
    <source>
        <strain evidence="1">BSI-1</strain>
    </source>
</reference>
<organism evidence="1 2">
    <name type="scientific">Candidatus Scalindua rubra</name>
    <dbReference type="NCBI Taxonomy" id="1872076"/>
    <lineage>
        <taxon>Bacteria</taxon>
        <taxon>Pseudomonadati</taxon>
        <taxon>Planctomycetota</taxon>
        <taxon>Candidatus Brocadiia</taxon>
        <taxon>Candidatus Brocadiales</taxon>
        <taxon>Candidatus Scalinduaceae</taxon>
        <taxon>Candidatus Scalindua</taxon>
    </lineage>
</organism>
<evidence type="ECO:0000313" key="2">
    <source>
        <dbReference type="Proteomes" id="UP000094056"/>
    </source>
</evidence>
<evidence type="ECO:0000313" key="1">
    <source>
        <dbReference type="EMBL" id="ODS33068.1"/>
    </source>
</evidence>
<protein>
    <submittedName>
        <fullName evidence="1">Uncharacterized protein</fullName>
    </submittedName>
</protein>